<evidence type="ECO:0000313" key="1">
    <source>
        <dbReference type="EMBL" id="ABV15406.1"/>
    </source>
</evidence>
<name>A8APJ2_CITK8</name>
<gene>
    <name evidence="1" type="ordered locus">CKO_04350</name>
</gene>
<dbReference type="KEGG" id="cko:CKO_04350"/>
<keyword evidence="2" id="KW-1185">Reference proteome</keyword>
<protein>
    <submittedName>
        <fullName evidence="1">Uncharacterized protein</fullName>
    </submittedName>
</protein>
<reference evidence="1 2" key="1">
    <citation type="submission" date="2007-08" db="EMBL/GenBank/DDBJ databases">
        <authorList>
            <consortium name="The Citrobacter koseri Genome Sequencing Project"/>
            <person name="McClelland M."/>
            <person name="Sanderson E.K."/>
            <person name="Porwollik S."/>
            <person name="Spieth J."/>
            <person name="Clifton W.S."/>
            <person name="Latreille P."/>
            <person name="Courtney L."/>
            <person name="Wang C."/>
            <person name="Pepin K."/>
            <person name="Bhonagiri V."/>
            <person name="Nash W."/>
            <person name="Johnson M."/>
            <person name="Thiruvilangam P."/>
            <person name="Wilson R."/>
        </authorList>
    </citation>
    <scope>NUCLEOTIDE SEQUENCE [LARGE SCALE GENOMIC DNA]</scope>
    <source>
        <strain evidence="2">ATCC BAA-895 / CDC 4225-83 / SGSC4696</strain>
    </source>
</reference>
<proteinExistence type="predicted"/>
<dbReference type="AlphaFoldDB" id="A8APJ2"/>
<sequence>MSGRQVRAHLRSGRWHGFWSGKRDGSENRKFCRHKLLAAGEVKVLITDSGLPGL</sequence>
<dbReference type="EMBL" id="CP000822">
    <property type="protein sequence ID" value="ABV15406.1"/>
    <property type="molecule type" value="Genomic_DNA"/>
</dbReference>
<accession>A8APJ2</accession>
<dbReference type="HOGENOM" id="CLU_3041784_0_0_6"/>
<organism evidence="1 2">
    <name type="scientific">Citrobacter koseri (strain ATCC BAA-895 / CDC 4225-83 / SGSC4696)</name>
    <dbReference type="NCBI Taxonomy" id="290338"/>
    <lineage>
        <taxon>Bacteria</taxon>
        <taxon>Pseudomonadati</taxon>
        <taxon>Pseudomonadota</taxon>
        <taxon>Gammaproteobacteria</taxon>
        <taxon>Enterobacterales</taxon>
        <taxon>Enterobacteriaceae</taxon>
        <taxon>Citrobacter</taxon>
    </lineage>
</organism>
<evidence type="ECO:0000313" key="2">
    <source>
        <dbReference type="Proteomes" id="UP000008148"/>
    </source>
</evidence>
<dbReference type="Proteomes" id="UP000008148">
    <property type="component" value="Chromosome"/>
</dbReference>